<dbReference type="EMBL" id="CALNXK010000038">
    <property type="protein sequence ID" value="CAH3123538.1"/>
    <property type="molecule type" value="Genomic_DNA"/>
</dbReference>
<evidence type="ECO:0000256" key="4">
    <source>
        <dbReference type="ARBA" id="ARBA00022692"/>
    </source>
</evidence>
<evidence type="ECO:0000256" key="9">
    <source>
        <dbReference type="ARBA" id="ARBA00023170"/>
    </source>
</evidence>
<name>A0ABN8NZQ5_9CNID</name>
<evidence type="ECO:0000313" key="18">
    <source>
        <dbReference type="EMBL" id="CAH3123538.1"/>
    </source>
</evidence>
<keyword evidence="4 15" id="KW-0812">Transmembrane</keyword>
<dbReference type="PRINTS" id="PR00177">
    <property type="entry name" value="NMDARECEPTOR"/>
</dbReference>
<evidence type="ECO:0000256" key="7">
    <source>
        <dbReference type="ARBA" id="ARBA00023065"/>
    </source>
</evidence>
<dbReference type="Gene3D" id="3.40.50.2300">
    <property type="match status" value="2"/>
</dbReference>
<feature type="transmembrane region" description="Helical" evidence="15">
    <location>
        <begin position="555"/>
        <end position="581"/>
    </location>
</feature>
<dbReference type="Gene3D" id="3.40.190.10">
    <property type="entry name" value="Periplasmic binding protein-like II"/>
    <property type="match status" value="2"/>
</dbReference>
<dbReference type="Proteomes" id="UP001159405">
    <property type="component" value="Unassembled WGS sequence"/>
</dbReference>
<dbReference type="InterPro" id="IPR019594">
    <property type="entry name" value="Glu/Gly-bd"/>
</dbReference>
<dbReference type="SMART" id="SM00079">
    <property type="entry name" value="PBPe"/>
    <property type="match status" value="1"/>
</dbReference>
<evidence type="ECO:0000256" key="8">
    <source>
        <dbReference type="ARBA" id="ARBA00023136"/>
    </source>
</evidence>
<evidence type="ECO:0000256" key="11">
    <source>
        <dbReference type="ARBA" id="ARBA00023257"/>
    </source>
</evidence>
<keyword evidence="11" id="KW-0628">Postsynaptic cell membrane</keyword>
<dbReference type="InterPro" id="IPR001828">
    <property type="entry name" value="ANF_lig-bd_rcpt"/>
</dbReference>
<dbReference type="SUPFAM" id="SSF81324">
    <property type="entry name" value="Voltage-gated potassium channels"/>
    <property type="match status" value="1"/>
</dbReference>
<feature type="domain" description="Ionotropic glutamate receptor C-terminal" evidence="16">
    <location>
        <begin position="361"/>
        <end position="720"/>
    </location>
</feature>
<evidence type="ECO:0000256" key="15">
    <source>
        <dbReference type="SAM" id="Phobius"/>
    </source>
</evidence>
<dbReference type="InterPro" id="IPR001320">
    <property type="entry name" value="Iontro_rcpt_C"/>
</dbReference>
<evidence type="ECO:0000256" key="13">
    <source>
        <dbReference type="ARBA" id="ARBA00023303"/>
    </source>
</evidence>
<keyword evidence="10" id="KW-0325">Glycoprotein</keyword>
<evidence type="ECO:0000256" key="3">
    <source>
        <dbReference type="ARBA" id="ARBA00022475"/>
    </source>
</evidence>
<evidence type="ECO:0000259" key="17">
    <source>
        <dbReference type="SMART" id="SM00918"/>
    </source>
</evidence>
<dbReference type="SMART" id="SM00918">
    <property type="entry name" value="Lig_chan-Glu_bd"/>
    <property type="match status" value="1"/>
</dbReference>
<dbReference type="InterPro" id="IPR001508">
    <property type="entry name" value="Iono_Glu_rcpt_met"/>
</dbReference>
<dbReference type="SUPFAM" id="SSF53822">
    <property type="entry name" value="Periplasmic binding protein-like I"/>
    <property type="match status" value="1"/>
</dbReference>
<organism evidence="18 19">
    <name type="scientific">Porites lobata</name>
    <dbReference type="NCBI Taxonomy" id="104759"/>
    <lineage>
        <taxon>Eukaryota</taxon>
        <taxon>Metazoa</taxon>
        <taxon>Cnidaria</taxon>
        <taxon>Anthozoa</taxon>
        <taxon>Hexacorallia</taxon>
        <taxon>Scleractinia</taxon>
        <taxon>Fungiina</taxon>
        <taxon>Poritidae</taxon>
        <taxon>Porites</taxon>
    </lineage>
</organism>
<keyword evidence="6" id="KW-0770">Synapse</keyword>
<evidence type="ECO:0000259" key="16">
    <source>
        <dbReference type="SMART" id="SM00079"/>
    </source>
</evidence>
<feature type="non-terminal residue" evidence="18">
    <location>
        <position position="1"/>
    </location>
</feature>
<comment type="subcellular location">
    <subcellularLocation>
        <location evidence="1">Cell membrane</location>
        <topology evidence="1">Multi-pass membrane protein</topology>
    </subcellularLocation>
    <subcellularLocation>
        <location evidence="14">Postsynaptic cell membrane</location>
    </subcellularLocation>
</comment>
<keyword evidence="13" id="KW-0407">Ion channel</keyword>
<dbReference type="InterPro" id="IPR028082">
    <property type="entry name" value="Peripla_BP_I"/>
</dbReference>
<keyword evidence="3" id="KW-1003">Cell membrane</keyword>
<evidence type="ECO:0000256" key="6">
    <source>
        <dbReference type="ARBA" id="ARBA00023018"/>
    </source>
</evidence>
<feature type="domain" description="Ionotropic glutamate receptor L-glutamate and glycine-binding" evidence="17">
    <location>
        <begin position="371"/>
        <end position="431"/>
    </location>
</feature>
<evidence type="ECO:0000313" key="19">
    <source>
        <dbReference type="Proteomes" id="UP001159405"/>
    </source>
</evidence>
<feature type="transmembrane region" description="Helical" evidence="15">
    <location>
        <begin position="487"/>
        <end position="505"/>
    </location>
</feature>
<dbReference type="SUPFAM" id="SSF53850">
    <property type="entry name" value="Periplasmic binding protein-like II"/>
    <property type="match status" value="1"/>
</dbReference>
<dbReference type="Pfam" id="PF10613">
    <property type="entry name" value="Lig_chan-Glu_bd"/>
    <property type="match status" value="1"/>
</dbReference>
<evidence type="ECO:0000256" key="2">
    <source>
        <dbReference type="ARBA" id="ARBA00022448"/>
    </source>
</evidence>
<keyword evidence="7" id="KW-0406">Ion transport</keyword>
<keyword evidence="19" id="KW-1185">Reference proteome</keyword>
<protein>
    <submittedName>
        <fullName evidence="18">Uncharacterized protein</fullName>
    </submittedName>
</protein>
<evidence type="ECO:0000256" key="1">
    <source>
        <dbReference type="ARBA" id="ARBA00004651"/>
    </source>
</evidence>
<gene>
    <name evidence="18" type="ORF">PLOB_00030059</name>
</gene>
<reference evidence="18 19" key="1">
    <citation type="submission" date="2022-05" db="EMBL/GenBank/DDBJ databases">
        <authorList>
            <consortium name="Genoscope - CEA"/>
            <person name="William W."/>
        </authorList>
    </citation>
    <scope>NUCLEOTIDE SEQUENCE [LARGE SCALE GENOMIC DNA]</scope>
</reference>
<dbReference type="Pfam" id="PF01094">
    <property type="entry name" value="ANF_receptor"/>
    <property type="match status" value="1"/>
</dbReference>
<evidence type="ECO:0000256" key="10">
    <source>
        <dbReference type="ARBA" id="ARBA00023180"/>
    </source>
</evidence>
<comment type="caution">
    <text evidence="18">The sequence shown here is derived from an EMBL/GenBank/DDBJ whole genome shotgun (WGS) entry which is preliminary data.</text>
</comment>
<dbReference type="PANTHER" id="PTHR18966">
    <property type="entry name" value="IONOTROPIC GLUTAMATE RECEPTOR"/>
    <property type="match status" value="1"/>
</dbReference>
<dbReference type="InterPro" id="IPR015683">
    <property type="entry name" value="Ionotropic_Glu_rcpt"/>
</dbReference>
<keyword evidence="2" id="KW-0813">Transport</keyword>
<dbReference type="Pfam" id="PF00060">
    <property type="entry name" value="Lig_chan"/>
    <property type="match status" value="1"/>
</dbReference>
<keyword evidence="12" id="KW-1071">Ligand-gated ion channel</keyword>
<accession>A0ABN8NZQ5</accession>
<evidence type="ECO:0000256" key="5">
    <source>
        <dbReference type="ARBA" id="ARBA00022989"/>
    </source>
</evidence>
<evidence type="ECO:0000256" key="12">
    <source>
        <dbReference type="ARBA" id="ARBA00023286"/>
    </source>
</evidence>
<dbReference type="Gene3D" id="1.10.287.70">
    <property type="match status" value="1"/>
</dbReference>
<keyword evidence="9" id="KW-0675">Receptor</keyword>
<keyword evidence="8 15" id="KW-0472">Membrane</keyword>
<keyword evidence="5 15" id="KW-1133">Transmembrane helix</keyword>
<feature type="transmembrane region" description="Helical" evidence="15">
    <location>
        <begin position="743"/>
        <end position="762"/>
    </location>
</feature>
<proteinExistence type="predicted"/>
<evidence type="ECO:0000256" key="14">
    <source>
        <dbReference type="ARBA" id="ARBA00034100"/>
    </source>
</evidence>
<sequence>VLSIAVINVHSVECDTVMIALSSNSSTENNITLNVQKFDFSENSHYFNHASAFIAQNVAVLIEGSNTKIPACELSKITGIPLIRLHEDNRPFEQCGKAVTMAADYKYYAYASLDILSKFQWQKIALVFDENRFQEASYFYVLSGKSALSVNLIQLAGGDRNASILAAMEEVRRLEPEVILLFTTRENTEIMLQQKPFLQRDGLKWLLQGQIPLNLRSHENNVVLAMKLPYIESQDLNKMKSIVQRTNKNEFFALAYDSSQVLKQALNKELCSVINDTALTLDDKETLSTCIKKVKLNGKTGKVQFDENGNRKEINLDILNLQNNSFQRIGTWNSTKGASMFGNILPNVNLPSAGKSLEGTKLRVVTVESPPYVVQKQDGGSIWYEGYCIDLFEELAKILKFSYEIYPSPDGFYGAETENGTWDGMIGELISKRADVSVASLTVNFHRKKVVDFTIPYMFYMNEMLMKKTSSKEDMDLLQFMSPFHNNIWFCTLATLVIISVAVFGMNYYSPYGYKDESGRGTSDEFRYFNSLWFAVACMLQQGGDNTPRNLSGRILAGCYWFCILIWVSTYTANLAAFLTVKNAESPINSLEDLAKSNYELGVIPSTTEYEYFKESQDPTLQKIWRRMEAGNSFPKNGTEGVQWVRERENFVFITDGPFLRHMAKQPPCDLTTVSGLSSPYGLAFALQPNDSRTINFTLAILRLQENHFLEDLYRKWWQTSDTCSQEENALLSQKQIDVKSMLGVYIVLIVGIVLAFITLITEIQWEKGLKEKVLNKFRR</sequence>